<reference evidence="1" key="1">
    <citation type="submission" date="2023-06" db="EMBL/GenBank/DDBJ databases">
        <authorList>
            <person name="Kurt Z."/>
        </authorList>
    </citation>
    <scope>NUCLEOTIDE SEQUENCE</scope>
</reference>
<dbReference type="EMBL" id="CAXDID020000454">
    <property type="protein sequence ID" value="CAL6093145.1"/>
    <property type="molecule type" value="Genomic_DNA"/>
</dbReference>
<keyword evidence="3" id="KW-1185">Reference proteome</keyword>
<dbReference type="Proteomes" id="UP001642409">
    <property type="component" value="Unassembled WGS sequence"/>
</dbReference>
<proteinExistence type="predicted"/>
<name>A0AA86PV84_9EUKA</name>
<organism evidence="1">
    <name type="scientific">Hexamita inflata</name>
    <dbReference type="NCBI Taxonomy" id="28002"/>
    <lineage>
        <taxon>Eukaryota</taxon>
        <taxon>Metamonada</taxon>
        <taxon>Diplomonadida</taxon>
        <taxon>Hexamitidae</taxon>
        <taxon>Hexamitinae</taxon>
        <taxon>Hexamita</taxon>
    </lineage>
</organism>
<dbReference type="EMBL" id="CATOUU010000770">
    <property type="protein sequence ID" value="CAI9946935.1"/>
    <property type="molecule type" value="Genomic_DNA"/>
</dbReference>
<accession>A0AA86PV84</accession>
<sequence>MAIQASQLYEIIVTEKSCEDRIDVVRTNNIFSGPTRIRKWSHFIISFQITPEAPTAVLLISNHGPINSIANCGAVIYFSHHYIQMQTYNHLYLERDPNLSAVSCSASILSGSSRVVADVRLWESTCPPRPALQTKFNTSIESGVANANRVQTQPTPRQIGAAFTFQFNTSIESGLAHKWKNLRPPSDWGLLHIWMQFWFLAPLRCSQRD</sequence>
<protein>
    <submittedName>
        <fullName evidence="2">Hypothetical_protein</fullName>
    </submittedName>
</protein>
<evidence type="ECO:0000313" key="1">
    <source>
        <dbReference type="EMBL" id="CAI9946935.1"/>
    </source>
</evidence>
<dbReference type="AlphaFoldDB" id="A0AA86PV84"/>
<gene>
    <name evidence="1" type="ORF">HINF_LOCUS34580</name>
    <name evidence="2" type="ORF">HINF_LOCUS66767</name>
</gene>
<reference evidence="2 3" key="2">
    <citation type="submission" date="2024-07" db="EMBL/GenBank/DDBJ databases">
        <authorList>
            <person name="Akdeniz Z."/>
        </authorList>
    </citation>
    <scope>NUCLEOTIDE SEQUENCE [LARGE SCALE GENOMIC DNA]</scope>
</reference>
<comment type="caution">
    <text evidence="1">The sequence shown here is derived from an EMBL/GenBank/DDBJ whole genome shotgun (WGS) entry which is preliminary data.</text>
</comment>
<evidence type="ECO:0000313" key="2">
    <source>
        <dbReference type="EMBL" id="CAL6093145.1"/>
    </source>
</evidence>
<evidence type="ECO:0000313" key="3">
    <source>
        <dbReference type="Proteomes" id="UP001642409"/>
    </source>
</evidence>